<dbReference type="PANTHER" id="PTHR12138:SF161">
    <property type="entry name" value="SECRETED PROTEIN"/>
    <property type="match status" value="1"/>
</dbReference>
<reference evidence="2" key="2">
    <citation type="submission" date="2025-08" db="UniProtKB">
        <authorList>
            <consortium name="Ensembl"/>
        </authorList>
    </citation>
    <scope>IDENTIFICATION</scope>
</reference>
<keyword evidence="1" id="KW-0812">Transmembrane</keyword>
<accession>A0A7N9CN89</accession>
<protein>
    <submittedName>
        <fullName evidence="2">Uncharacterized protein</fullName>
    </submittedName>
</protein>
<dbReference type="GeneTree" id="ENSGT01150000286943"/>
<evidence type="ECO:0000313" key="2">
    <source>
        <dbReference type="Ensembl" id="ENSMFAP00000054548.1"/>
    </source>
</evidence>
<reference evidence="2" key="3">
    <citation type="submission" date="2025-09" db="UniProtKB">
        <authorList>
            <consortium name="Ensembl"/>
        </authorList>
    </citation>
    <scope>IDENTIFICATION</scope>
</reference>
<name>A0A7N9CN89_MACFA</name>
<dbReference type="PRINTS" id="PR02045">
    <property type="entry name" value="F138DOMAIN"/>
</dbReference>
<evidence type="ECO:0000256" key="1">
    <source>
        <dbReference type="SAM" id="Phobius"/>
    </source>
</evidence>
<keyword evidence="1" id="KW-1133">Transmembrane helix</keyword>
<keyword evidence="1" id="KW-0472">Membrane</keyword>
<dbReference type="AlphaFoldDB" id="A0A7N9CN89"/>
<dbReference type="Proteomes" id="UP000233100">
    <property type="component" value="Chromosome 11"/>
</dbReference>
<reference evidence="2 3" key="1">
    <citation type="submission" date="2013-03" db="EMBL/GenBank/DDBJ databases">
        <authorList>
            <person name="Warren W."/>
            <person name="Wilson R.K."/>
        </authorList>
    </citation>
    <scope>NUCLEOTIDE SEQUENCE</scope>
</reference>
<proteinExistence type="predicted"/>
<organism evidence="2 3">
    <name type="scientific">Macaca fascicularis</name>
    <name type="common">Crab-eating macaque</name>
    <name type="synonym">Cynomolgus monkey</name>
    <dbReference type="NCBI Taxonomy" id="9541"/>
    <lineage>
        <taxon>Eukaryota</taxon>
        <taxon>Metazoa</taxon>
        <taxon>Chordata</taxon>
        <taxon>Craniata</taxon>
        <taxon>Vertebrata</taxon>
        <taxon>Euteleostomi</taxon>
        <taxon>Mammalia</taxon>
        <taxon>Eutheria</taxon>
        <taxon>Euarchontoglires</taxon>
        <taxon>Primates</taxon>
        <taxon>Haplorrhini</taxon>
        <taxon>Catarrhini</taxon>
        <taxon>Cercopithecidae</taxon>
        <taxon>Cercopithecinae</taxon>
        <taxon>Macaca</taxon>
    </lineage>
</organism>
<sequence>MILAHCNLHFPGLSNSPVSTSWVAGITGVHHHVQLIFVEMGFLHLDQAGLKLLTSSDPPASGSQSPGITGVTHHAWPRTLILHHNIIITLIIIIIIIVTLPITTTIIIITTIIIRLIESLSGIRFSRKSFSCVNTLNSQSTL</sequence>
<feature type="transmembrane region" description="Helical" evidence="1">
    <location>
        <begin position="86"/>
        <end position="117"/>
    </location>
</feature>
<keyword evidence="3" id="KW-1185">Reference proteome</keyword>
<dbReference type="Ensembl" id="ENSMFAT00000083129.1">
    <property type="protein sequence ID" value="ENSMFAP00000054548.1"/>
    <property type="gene ID" value="ENSMFAG00000050445.1"/>
</dbReference>
<evidence type="ECO:0000313" key="3">
    <source>
        <dbReference type="Proteomes" id="UP000233100"/>
    </source>
</evidence>
<dbReference type="PANTHER" id="PTHR12138">
    <property type="entry name" value="PRIMATE-EXPANDED PROTEIN FAMILY"/>
    <property type="match status" value="1"/>
</dbReference>